<reference evidence="6" key="1">
    <citation type="journal article" date="2016" name="Nat. Commun.">
        <title>The Gonium pectorale genome demonstrates co-option of cell cycle regulation during the evolution of multicellularity.</title>
        <authorList>
            <person name="Hanschen E.R."/>
            <person name="Marriage T.N."/>
            <person name="Ferris P.J."/>
            <person name="Hamaji T."/>
            <person name="Toyoda A."/>
            <person name="Fujiyama A."/>
            <person name="Neme R."/>
            <person name="Noguchi H."/>
            <person name="Minakuchi Y."/>
            <person name="Suzuki M."/>
            <person name="Kawai-Toyooka H."/>
            <person name="Smith D.R."/>
            <person name="Sparks H."/>
            <person name="Anderson J."/>
            <person name="Bakaric R."/>
            <person name="Luria V."/>
            <person name="Karger A."/>
            <person name="Kirschner M.W."/>
            <person name="Durand P.M."/>
            <person name="Michod R.E."/>
            <person name="Nozaki H."/>
            <person name="Olson B.J."/>
        </authorList>
    </citation>
    <scope>NUCLEOTIDE SEQUENCE [LARGE SCALE GENOMIC DNA]</scope>
    <source>
        <strain evidence="6">NIES-2863</strain>
    </source>
</reference>
<dbReference type="InterPro" id="IPR013087">
    <property type="entry name" value="Znf_C2H2_type"/>
</dbReference>
<feature type="domain" description="C2H2-type" evidence="4">
    <location>
        <begin position="496"/>
        <end position="517"/>
    </location>
</feature>
<feature type="region of interest" description="Disordered" evidence="3">
    <location>
        <begin position="801"/>
        <end position="1043"/>
    </location>
</feature>
<evidence type="ECO:0000259" key="4">
    <source>
        <dbReference type="PROSITE" id="PS00028"/>
    </source>
</evidence>
<dbReference type="PROSITE" id="PS00028">
    <property type="entry name" value="ZINC_FINGER_C2H2_1"/>
    <property type="match status" value="1"/>
</dbReference>
<organism evidence="5 6">
    <name type="scientific">Gonium pectorale</name>
    <name type="common">Green alga</name>
    <dbReference type="NCBI Taxonomy" id="33097"/>
    <lineage>
        <taxon>Eukaryota</taxon>
        <taxon>Viridiplantae</taxon>
        <taxon>Chlorophyta</taxon>
        <taxon>core chlorophytes</taxon>
        <taxon>Chlorophyceae</taxon>
        <taxon>CS clade</taxon>
        <taxon>Chlamydomonadales</taxon>
        <taxon>Volvocaceae</taxon>
        <taxon>Gonium</taxon>
    </lineage>
</organism>
<evidence type="ECO:0000313" key="5">
    <source>
        <dbReference type="EMBL" id="KXZ54619.1"/>
    </source>
</evidence>
<dbReference type="EMBL" id="LSYV01000005">
    <property type="protein sequence ID" value="KXZ54619.1"/>
    <property type="molecule type" value="Genomic_DNA"/>
</dbReference>
<feature type="compositionally biased region" description="Acidic residues" evidence="3">
    <location>
        <begin position="832"/>
        <end position="842"/>
    </location>
</feature>
<feature type="region of interest" description="Disordered" evidence="3">
    <location>
        <begin position="450"/>
        <end position="476"/>
    </location>
</feature>
<feature type="compositionally biased region" description="Low complexity" evidence="3">
    <location>
        <begin position="905"/>
        <end position="939"/>
    </location>
</feature>
<keyword evidence="2" id="KW-0804">Transcription</keyword>
<feature type="compositionally biased region" description="Gly residues" evidence="3">
    <location>
        <begin position="889"/>
        <end position="901"/>
    </location>
</feature>
<dbReference type="OrthoDB" id="548654at2759"/>
<dbReference type="PANTHER" id="PTHR22597:SF0">
    <property type="entry name" value="POLYCOMB PROTEIN SUZ12"/>
    <property type="match status" value="1"/>
</dbReference>
<feature type="compositionally biased region" description="Low complexity" evidence="3">
    <location>
        <begin position="269"/>
        <end position="291"/>
    </location>
</feature>
<dbReference type="AlphaFoldDB" id="A0A150GXR4"/>
<evidence type="ECO:0000256" key="3">
    <source>
        <dbReference type="SAM" id="MobiDB-lite"/>
    </source>
</evidence>
<dbReference type="Proteomes" id="UP000075714">
    <property type="component" value="Unassembled WGS sequence"/>
</dbReference>
<accession>A0A150GXR4</accession>
<feature type="compositionally biased region" description="Acidic residues" evidence="3">
    <location>
        <begin position="850"/>
        <end position="862"/>
    </location>
</feature>
<feature type="compositionally biased region" description="Gly residues" evidence="3">
    <location>
        <begin position="1018"/>
        <end position="1029"/>
    </location>
</feature>
<keyword evidence="6" id="KW-1185">Reference proteome</keyword>
<keyword evidence="1" id="KW-0805">Transcription regulation</keyword>
<dbReference type="InterPro" id="IPR057540">
    <property type="entry name" value="Znf_SUZ12"/>
</dbReference>
<feature type="region of interest" description="Disordered" evidence="3">
    <location>
        <begin position="606"/>
        <end position="669"/>
    </location>
</feature>
<evidence type="ECO:0000313" key="6">
    <source>
        <dbReference type="Proteomes" id="UP000075714"/>
    </source>
</evidence>
<evidence type="ECO:0000256" key="1">
    <source>
        <dbReference type="ARBA" id="ARBA00023015"/>
    </source>
</evidence>
<dbReference type="GO" id="GO:0031490">
    <property type="term" value="F:chromatin DNA binding"/>
    <property type="evidence" value="ECO:0007669"/>
    <property type="project" value="TreeGrafter"/>
</dbReference>
<feature type="region of interest" description="Disordered" evidence="3">
    <location>
        <begin position="248"/>
        <end position="319"/>
    </location>
</feature>
<dbReference type="PANTHER" id="PTHR22597">
    <property type="entry name" value="POLYCOMB GROUP PROTEIN"/>
    <property type="match status" value="1"/>
</dbReference>
<name>A0A150GXR4_GONPE</name>
<gene>
    <name evidence="5" type="ORF">GPECTOR_4g684</name>
</gene>
<dbReference type="GO" id="GO:0005634">
    <property type="term" value="C:nucleus"/>
    <property type="evidence" value="ECO:0007669"/>
    <property type="project" value="UniProtKB-ARBA"/>
</dbReference>
<feature type="compositionally biased region" description="Low complexity" evidence="3">
    <location>
        <begin position="875"/>
        <end position="888"/>
    </location>
</feature>
<dbReference type="STRING" id="33097.A0A150GXR4"/>
<dbReference type="Pfam" id="PF23320">
    <property type="entry name" value="Zn_SUZ12"/>
    <property type="match status" value="1"/>
</dbReference>
<proteinExistence type="predicted"/>
<feature type="region of interest" description="Disordered" evidence="3">
    <location>
        <begin position="533"/>
        <end position="569"/>
    </location>
</feature>
<comment type="caution">
    <text evidence="5">The sequence shown here is derived from an EMBL/GenBank/DDBJ whole genome shotgun (WGS) entry which is preliminary data.</text>
</comment>
<evidence type="ECO:0000256" key="2">
    <source>
        <dbReference type="ARBA" id="ARBA00023163"/>
    </source>
</evidence>
<protein>
    <recommendedName>
        <fullName evidence="4">C2H2-type domain-containing protein</fullName>
    </recommendedName>
</protein>
<sequence length="1043" mass="103835">MRCAQKAVPSPPDPQPRGLLRRNLSYAVRAAGAGGQATNCGSSSSLLVEFGDLDLECSGDAVKQVTFVAVLCETASTGQDFRPLCAAALTLDASPRAASGRGPTEPLARSVLLPLPARPMTRPALLLLASDALPDLGTLVPRGRRLRADLRTPAGPKLLGILEDPSRVWAATQSLDQLVPTTNSGGAAAAATVSTAGDARDGAAAATAATLRLRRGQLRRSVLAAQRPGQTLTVKLLHLDWEPEAVSAVDPDSEMVPERGRARGGEGAAAGAEDGAAGAGPGTRSRSGSRSRSQEPQRHSAGGKASSGAPTQRVDGVGGAMERPLCESSQLLSLAVPLSLGVRPAAQKPAGGDAPAGGPDAADSQEVVEFRFVYGDATLVAAMAAADAAAAAAAAPPAAGAPETAAGAAASALAGGAGAGPTPAGSAGPAVWMHQRIQSRLLQRVRAEARRQAASGAGTAGEQAPLDGEGEEGADRPTEQYFAEEIRPGRGGSFRCPMCGVACRGVQGFRAHLPSSHGIYAYVFYDAAQLPAGDAGRPGPEPDAMEVDCESQGQGGGGSAGGERRQPSSAHRRIIEAWVYVRRSKMEGPAFIDGERVRDAAAAVGAAAGRCDRTPPGPPRASGRVTGRKQRRQQAAERRKQGTVEADAAAEGPAKRRASGAAGGAMAGSPATAAAGAAAAAAGGMVEVPVAQLIRTVSRAARGPSGIGLISPELDASRLTSCLEFVREEGPALRADPALRSALAVHLLLLREYNLVDPRVMVRCLQVADGTIISSAAEDKAFLASRAAAVASARAAAADTAAATAGGPYDDDRGPMGPDGGGGAADGSSGDGDADGDADADGDGGTAGGSEEEYPGVSEDGDANGSRGGGGGAGHEPLGQPQAAATGAQPGGGMSQGGGSHGAARRGASQGGSLQQKTAAAAAAAATEAAAEALEAAHLADGEAEVSQEMQQQQQGQGQHPEGDASRVESAARAQARSGPAHSWKKNKFPAALPPRPLQSRGPLAVPRLSQPRTGSSGSSGAGGGGGGKENAASGMAAGVSRG</sequence>